<proteinExistence type="predicted"/>
<dbReference type="Gene3D" id="3.30.870.10">
    <property type="entry name" value="Endonuclease Chain A"/>
    <property type="match status" value="1"/>
</dbReference>
<evidence type="ECO:0000313" key="2">
    <source>
        <dbReference type="Proteomes" id="UP001597296"/>
    </source>
</evidence>
<dbReference type="Proteomes" id="UP001597296">
    <property type="component" value="Unassembled WGS sequence"/>
</dbReference>
<protein>
    <recommendedName>
        <fullName evidence="3">Phospholipase D-like domain-containing protein</fullName>
    </recommendedName>
</protein>
<evidence type="ECO:0008006" key="3">
    <source>
        <dbReference type="Google" id="ProtNLM"/>
    </source>
</evidence>
<gene>
    <name evidence="1" type="ORF">ACFSNB_12285</name>
</gene>
<accession>A0ABW5CF23</accession>
<keyword evidence="2" id="KW-1185">Reference proteome</keyword>
<reference evidence="2" key="1">
    <citation type="journal article" date="2019" name="Int. J. Syst. Evol. Microbiol.">
        <title>The Global Catalogue of Microorganisms (GCM) 10K type strain sequencing project: providing services to taxonomists for standard genome sequencing and annotation.</title>
        <authorList>
            <consortium name="The Broad Institute Genomics Platform"/>
            <consortium name="The Broad Institute Genome Sequencing Center for Infectious Disease"/>
            <person name="Wu L."/>
            <person name="Ma J."/>
        </authorList>
    </citation>
    <scope>NUCLEOTIDE SEQUENCE [LARGE SCALE GENOMIC DNA]</scope>
    <source>
        <strain evidence="2">KCTC 15012</strain>
    </source>
</reference>
<name>A0ABW5CF23_9PROT</name>
<sequence length="351" mass="39073">MGEFLSGPDLSEAIREIRRQRPLCCAVAYWGPRARNYFRAKDLTGVRIVCDLGANGTDPNTIAALMAAGAEVRDRPELHAKVYLGGGKAIVASANASARGLEEGGFAARIEAGVRLTEFAEVTAWFEQVFDDSRRVGPELIANEKARRSLLPAAAPTKALPFGRYQIPPDFPECPMFCWYDGREEGRKDRTGERAGNFSEEAVRDFFGEYPPEYISALANRLDIDTIPFNDFHNAIQFKSGSFLWLVKDGDEISGNDCFFSHSLPGCFIFPKAKLFNGEWTDALYSVENRGLDPWDATDPIFRAALLKVLGTDEFKPLISDYDGPWGTVERLALVKKLWPAVQKEYLRPTA</sequence>
<evidence type="ECO:0000313" key="1">
    <source>
        <dbReference type="EMBL" id="MFD2234587.1"/>
    </source>
</evidence>
<organism evidence="1 2">
    <name type="scientific">Phaeospirillum tilakii</name>
    <dbReference type="NCBI Taxonomy" id="741673"/>
    <lineage>
        <taxon>Bacteria</taxon>
        <taxon>Pseudomonadati</taxon>
        <taxon>Pseudomonadota</taxon>
        <taxon>Alphaproteobacteria</taxon>
        <taxon>Rhodospirillales</taxon>
        <taxon>Rhodospirillaceae</taxon>
        <taxon>Phaeospirillum</taxon>
    </lineage>
</organism>
<comment type="caution">
    <text evidence="1">The sequence shown here is derived from an EMBL/GenBank/DDBJ whole genome shotgun (WGS) entry which is preliminary data.</text>
</comment>
<dbReference type="RefSeq" id="WP_377316951.1">
    <property type="nucleotide sequence ID" value="NZ_JBHUIY010000024.1"/>
</dbReference>
<dbReference type="CDD" id="cd09117">
    <property type="entry name" value="PLDc_Bfil_DEXD_like"/>
    <property type="match status" value="1"/>
</dbReference>
<dbReference type="EMBL" id="JBHUIY010000024">
    <property type="protein sequence ID" value="MFD2234587.1"/>
    <property type="molecule type" value="Genomic_DNA"/>
</dbReference>